<dbReference type="RefSeq" id="XP_066707197.1">
    <property type="nucleotide sequence ID" value="XM_066838304.1"/>
</dbReference>
<keyword evidence="3" id="KW-1185">Reference proteome</keyword>
<feature type="domain" description="Gfd2/YDR514C-like C-terminal" evidence="1">
    <location>
        <begin position="120"/>
        <end position="231"/>
    </location>
</feature>
<evidence type="ECO:0000313" key="3">
    <source>
        <dbReference type="Proteomes" id="UP001391051"/>
    </source>
</evidence>
<sequence>MGQDGDTGMRSGNLTQLSSAFATALQAQPLTHHQYEIPSRTDDATWPLEPMTSASMDVQDREEQNRPNVSKNGLQILREALGLLHEHSSDSFAGPDSVLIAIDFESTGNIRDGFLSSTDCQVGLAVLDVRDLGKDNRRPGHLIKAHNLVTGSPTYIKRASAKFIFGKSTVIKKPAGILKKIESVIPRDRHIILIGHSVRNELEMLRILGFKFAPSSISAIIDTVRLANEVFGFWGGSLGDLLKKCEEDIVDQATSNTLEQLATSSIPWRVDPDVKAAMKKEKRRAKTLKYQAKFRSVEEQNQIRAERAARRAGVGQSQPSG</sequence>
<dbReference type="InterPro" id="IPR012337">
    <property type="entry name" value="RNaseH-like_sf"/>
</dbReference>
<gene>
    <name evidence="2" type="ORF">PG986_002082</name>
</gene>
<accession>A0ABR1QYN3</accession>
<proteinExistence type="predicted"/>
<dbReference type="GeneID" id="92071366"/>
<dbReference type="EMBL" id="JAQQWE010000001">
    <property type="protein sequence ID" value="KAK7967805.1"/>
    <property type="molecule type" value="Genomic_DNA"/>
</dbReference>
<evidence type="ECO:0000313" key="2">
    <source>
        <dbReference type="EMBL" id="KAK7967805.1"/>
    </source>
</evidence>
<reference evidence="2 3" key="1">
    <citation type="submission" date="2023-01" db="EMBL/GenBank/DDBJ databases">
        <title>Analysis of 21 Apiospora genomes using comparative genomics revels a genus with tremendous synthesis potential of carbohydrate active enzymes and secondary metabolites.</title>
        <authorList>
            <person name="Sorensen T."/>
        </authorList>
    </citation>
    <scope>NUCLEOTIDE SEQUENCE [LARGE SCALE GENOMIC DNA]</scope>
    <source>
        <strain evidence="2 3">CBS 24483</strain>
    </source>
</reference>
<dbReference type="SUPFAM" id="SSF53098">
    <property type="entry name" value="Ribonuclease H-like"/>
    <property type="match status" value="1"/>
</dbReference>
<evidence type="ECO:0000259" key="1">
    <source>
        <dbReference type="Pfam" id="PF21762"/>
    </source>
</evidence>
<name>A0ABR1QYN3_9PEZI</name>
<comment type="caution">
    <text evidence="2">The sequence shown here is derived from an EMBL/GenBank/DDBJ whole genome shotgun (WGS) entry which is preliminary data.</text>
</comment>
<dbReference type="InterPro" id="IPR048519">
    <property type="entry name" value="Gfd2/YDR514C-like_C"/>
</dbReference>
<dbReference type="Proteomes" id="UP001391051">
    <property type="component" value="Unassembled WGS sequence"/>
</dbReference>
<protein>
    <recommendedName>
        <fullName evidence="1">Gfd2/YDR514C-like C-terminal domain-containing protein</fullName>
    </recommendedName>
</protein>
<dbReference type="Pfam" id="PF21762">
    <property type="entry name" value="DEDDh_C"/>
    <property type="match status" value="1"/>
</dbReference>
<organism evidence="2 3">
    <name type="scientific">Apiospora aurea</name>
    <dbReference type="NCBI Taxonomy" id="335848"/>
    <lineage>
        <taxon>Eukaryota</taxon>
        <taxon>Fungi</taxon>
        <taxon>Dikarya</taxon>
        <taxon>Ascomycota</taxon>
        <taxon>Pezizomycotina</taxon>
        <taxon>Sordariomycetes</taxon>
        <taxon>Xylariomycetidae</taxon>
        <taxon>Amphisphaeriales</taxon>
        <taxon>Apiosporaceae</taxon>
        <taxon>Apiospora</taxon>
    </lineage>
</organism>